<dbReference type="PROSITE" id="PS51710">
    <property type="entry name" value="G_OBG"/>
    <property type="match status" value="1"/>
</dbReference>
<keyword evidence="3" id="KW-0547">Nucleotide-binding</keyword>
<dbReference type="CDD" id="cd02440">
    <property type="entry name" value="AdoMet_MTases"/>
    <property type="match status" value="1"/>
</dbReference>
<comment type="caution">
    <text evidence="7">The sequence shown here is derived from an EMBL/GenBank/DDBJ whole genome shotgun (WGS) entry which is preliminary data.</text>
</comment>
<evidence type="ECO:0000256" key="3">
    <source>
        <dbReference type="ARBA" id="ARBA00022741"/>
    </source>
</evidence>
<keyword evidence="8" id="KW-1185">Reference proteome</keyword>
<dbReference type="InterPro" id="IPR027417">
    <property type="entry name" value="P-loop_NTPase"/>
</dbReference>
<dbReference type="InterPro" id="IPR031167">
    <property type="entry name" value="G_OBG"/>
</dbReference>
<dbReference type="PRINTS" id="PR00326">
    <property type="entry name" value="GTP1OBG"/>
</dbReference>
<dbReference type="GO" id="GO:0005525">
    <property type="term" value="F:GTP binding"/>
    <property type="evidence" value="ECO:0007669"/>
    <property type="project" value="UniProtKB-KW"/>
</dbReference>
<dbReference type="FunFam" id="2.70.210.12:FF:000001">
    <property type="entry name" value="GTPase Obg"/>
    <property type="match status" value="1"/>
</dbReference>
<dbReference type="Gene3D" id="3.30.70.380">
    <property type="entry name" value="Ferrodoxin-fold anticodon-binding domain"/>
    <property type="match status" value="1"/>
</dbReference>
<accession>A0A232EEF6</accession>
<evidence type="ECO:0000313" key="7">
    <source>
        <dbReference type="EMBL" id="OXU16739.1"/>
    </source>
</evidence>
<proteinExistence type="inferred from homology"/>
<sequence length="740" mass="83387">MKLSLFNENAKVLLVGEGNFSFAVTLMKHNLNVHLIATCYEKDVNETGKKNIDILKSHGIQVLVGVDATKLEEHKILSSQSFDIVVFNFPHVGGKMRIEKNRELLRQFFISVKSVLHKDGKVLMSLCDGQGGTPADTSRRQWNDSWQVTEMAAHGSFVLLAIEPFDSSLFKTYTVTGYRSLEKKFNTEGSLTHVFKLADRPDIVNIAPKIKINLQKNNYKPIEWENVIFEASRDANGSSCNLSLYPNFYKFDMTVCINSEFSNSNFYESLYNNAGLIISNVEFIGFYKFPDFKETRTFRITYKSDKFPLYRKLVIDIHENLIAGIVERDLHMQPIFKWQSISAVYRVIKNCNTVQKNIYQSKRIRIISSFLYKSFHSTHQIHEHEHVASALRNTKPKSDRDTLQYFVDMKQVRVQGGKGGDGAISFLQLWVNERAGPDGGDGGHGGHKYIFNRNVKLSKVSADVKDLSSVGSVLVAESGEEGHGKDCFGKNAKHNIIKVPVGTIVRDTEGTILADLDEEGMMYIAARGGAGGHGNAFFKSNMNQSPKISEYGAEGESKQYVLEVRSMAHVGLIGLPNAGKSTLLRAISRARPKVASYPFTTLRPHIGMIQYDDYEQIAVADLPGLIPDSHKNKGLGITFLKHAERCAALLFIVDLTQEEPWTHFEILQYEISQFNDKLNDRPMIIIANKVDLPEAKENLRLLKEKIDLPIIPISAKMGTNVATLLKEIRKLYDLHLKKNE</sequence>
<dbReference type="SUPFAM" id="SSF82051">
    <property type="entry name" value="Obg GTP-binding protein N-terminal domain"/>
    <property type="match status" value="1"/>
</dbReference>
<dbReference type="STRING" id="543379.A0A232EEF6"/>
<dbReference type="InterPro" id="IPR045086">
    <property type="entry name" value="OBG_GTPase"/>
</dbReference>
<feature type="domain" description="OBG-type G" evidence="5">
    <location>
        <begin position="568"/>
        <end position="733"/>
    </location>
</feature>
<dbReference type="PROSITE" id="PS51883">
    <property type="entry name" value="OBG"/>
    <property type="match status" value="1"/>
</dbReference>
<dbReference type="NCBIfam" id="TIGR00231">
    <property type="entry name" value="small_GTP"/>
    <property type="match status" value="1"/>
</dbReference>
<comment type="similarity">
    <text evidence="1">Belongs to the TRAFAC class OBG-HflX-like GTPase superfamily. OBG GTPase family.</text>
</comment>
<dbReference type="InterPro" id="IPR036726">
    <property type="entry name" value="GTP1_OBG_dom_sf"/>
</dbReference>
<dbReference type="CDD" id="cd01898">
    <property type="entry name" value="Obg"/>
    <property type="match status" value="1"/>
</dbReference>
<dbReference type="NCBIfam" id="NF008956">
    <property type="entry name" value="PRK12299.1"/>
    <property type="match status" value="1"/>
</dbReference>
<evidence type="ECO:0000256" key="1">
    <source>
        <dbReference type="ARBA" id="ARBA00007699"/>
    </source>
</evidence>
<dbReference type="Pfam" id="PF01926">
    <property type="entry name" value="MMR_HSR1"/>
    <property type="match status" value="1"/>
</dbReference>
<dbReference type="AlphaFoldDB" id="A0A232EEF6"/>
<dbReference type="OrthoDB" id="347018at2759"/>
<name>A0A232EEF6_9HYME</name>
<keyword evidence="2" id="KW-0690">Ribosome biogenesis</keyword>
<dbReference type="Gene3D" id="2.70.210.12">
    <property type="entry name" value="GTP1/OBG domain"/>
    <property type="match status" value="1"/>
</dbReference>
<dbReference type="InterPro" id="IPR029063">
    <property type="entry name" value="SAM-dependent_MTases_sf"/>
</dbReference>
<evidence type="ECO:0000259" key="6">
    <source>
        <dbReference type="PROSITE" id="PS51883"/>
    </source>
</evidence>
<dbReference type="InterPro" id="IPR005225">
    <property type="entry name" value="Small_GTP-bd"/>
</dbReference>
<dbReference type="InterPro" id="IPR036690">
    <property type="entry name" value="Fdx_antiC-bd_sf"/>
</dbReference>
<keyword evidence="4" id="KW-0342">GTP-binding</keyword>
<reference evidence="7 8" key="1">
    <citation type="journal article" date="2017" name="Curr. Biol.">
        <title>The Evolution of Venom by Co-option of Single-Copy Genes.</title>
        <authorList>
            <person name="Martinson E.O."/>
            <person name="Mrinalini"/>
            <person name="Kelkar Y.D."/>
            <person name="Chang C.H."/>
            <person name="Werren J.H."/>
        </authorList>
    </citation>
    <scope>NUCLEOTIDE SEQUENCE [LARGE SCALE GENOMIC DNA]</scope>
    <source>
        <strain evidence="7 8">Alberta</strain>
        <tissue evidence="7">Whole body</tissue>
    </source>
</reference>
<dbReference type="Proteomes" id="UP000215335">
    <property type="component" value="Unassembled WGS sequence"/>
</dbReference>
<dbReference type="InterPro" id="IPR019446">
    <property type="entry name" value="BMT5-like"/>
</dbReference>
<gene>
    <name evidence="7" type="ORF">TSAR_010540</name>
</gene>
<evidence type="ECO:0008006" key="9">
    <source>
        <dbReference type="Google" id="ProtNLM"/>
    </source>
</evidence>
<dbReference type="InterPro" id="IPR014100">
    <property type="entry name" value="GTP-bd_Obg/CgtA"/>
</dbReference>
<dbReference type="Pfam" id="PF01018">
    <property type="entry name" value="GTP1_OBG"/>
    <property type="match status" value="1"/>
</dbReference>
<dbReference type="Pfam" id="PF10354">
    <property type="entry name" value="BMT5-like"/>
    <property type="match status" value="1"/>
</dbReference>
<evidence type="ECO:0000313" key="8">
    <source>
        <dbReference type="Proteomes" id="UP000215335"/>
    </source>
</evidence>
<dbReference type="InterPro" id="IPR006169">
    <property type="entry name" value="GTP1_OBG_dom"/>
</dbReference>
<dbReference type="Gene3D" id="3.40.50.150">
    <property type="entry name" value="Vaccinia Virus protein VP39"/>
    <property type="match status" value="1"/>
</dbReference>
<evidence type="ECO:0000259" key="5">
    <source>
        <dbReference type="PROSITE" id="PS51710"/>
    </source>
</evidence>
<dbReference type="GO" id="GO:0003924">
    <property type="term" value="F:GTPase activity"/>
    <property type="evidence" value="ECO:0007669"/>
    <property type="project" value="InterPro"/>
</dbReference>
<dbReference type="GO" id="GO:0000287">
    <property type="term" value="F:magnesium ion binding"/>
    <property type="evidence" value="ECO:0007669"/>
    <property type="project" value="InterPro"/>
</dbReference>
<dbReference type="PANTHER" id="PTHR11702">
    <property type="entry name" value="DEVELOPMENTALLY REGULATED GTP-BINDING PROTEIN-RELATED"/>
    <property type="match status" value="1"/>
</dbReference>
<dbReference type="SUPFAM" id="SSF53335">
    <property type="entry name" value="S-adenosyl-L-methionine-dependent methyltransferases"/>
    <property type="match status" value="1"/>
</dbReference>
<feature type="domain" description="Obg" evidence="6">
    <location>
        <begin position="404"/>
        <end position="567"/>
    </location>
</feature>
<dbReference type="Gene3D" id="3.40.50.300">
    <property type="entry name" value="P-loop containing nucleotide triphosphate hydrolases"/>
    <property type="match status" value="1"/>
</dbReference>
<dbReference type="GO" id="GO:0070475">
    <property type="term" value="P:rRNA base methylation"/>
    <property type="evidence" value="ECO:0007669"/>
    <property type="project" value="InterPro"/>
</dbReference>
<dbReference type="NCBIfam" id="TIGR02729">
    <property type="entry name" value="Obg_CgtA"/>
    <property type="match status" value="1"/>
</dbReference>
<dbReference type="EMBL" id="NNAY01005342">
    <property type="protein sequence ID" value="OXU16739.1"/>
    <property type="molecule type" value="Genomic_DNA"/>
</dbReference>
<organism evidence="7 8">
    <name type="scientific">Trichomalopsis sarcophagae</name>
    <dbReference type="NCBI Taxonomy" id="543379"/>
    <lineage>
        <taxon>Eukaryota</taxon>
        <taxon>Metazoa</taxon>
        <taxon>Ecdysozoa</taxon>
        <taxon>Arthropoda</taxon>
        <taxon>Hexapoda</taxon>
        <taxon>Insecta</taxon>
        <taxon>Pterygota</taxon>
        <taxon>Neoptera</taxon>
        <taxon>Endopterygota</taxon>
        <taxon>Hymenoptera</taxon>
        <taxon>Apocrita</taxon>
        <taxon>Proctotrupomorpha</taxon>
        <taxon>Chalcidoidea</taxon>
        <taxon>Pteromalidae</taxon>
        <taxon>Pteromalinae</taxon>
        <taxon>Trichomalopsis</taxon>
    </lineage>
</organism>
<dbReference type="InterPro" id="IPR006073">
    <property type="entry name" value="GTP-bd"/>
</dbReference>
<dbReference type="PANTHER" id="PTHR11702:SF31">
    <property type="entry name" value="MITOCHONDRIAL RIBOSOME-ASSOCIATED GTPASE 2"/>
    <property type="match status" value="1"/>
</dbReference>
<evidence type="ECO:0000256" key="4">
    <source>
        <dbReference type="ARBA" id="ARBA00023134"/>
    </source>
</evidence>
<dbReference type="GO" id="GO:0005739">
    <property type="term" value="C:mitochondrion"/>
    <property type="evidence" value="ECO:0007669"/>
    <property type="project" value="TreeGrafter"/>
</dbReference>
<dbReference type="SUPFAM" id="SSF52540">
    <property type="entry name" value="P-loop containing nucleoside triphosphate hydrolases"/>
    <property type="match status" value="1"/>
</dbReference>
<dbReference type="GO" id="GO:0070042">
    <property type="term" value="F:rRNA (uridine-N3-)-methyltransferase activity"/>
    <property type="evidence" value="ECO:0007669"/>
    <property type="project" value="InterPro"/>
</dbReference>
<evidence type="ECO:0000256" key="2">
    <source>
        <dbReference type="ARBA" id="ARBA00022517"/>
    </source>
</evidence>
<protein>
    <recommendedName>
        <fullName evidence="9">OBG-type G domain-containing protein</fullName>
    </recommendedName>
</protein>